<protein>
    <submittedName>
        <fullName evidence="1">Uncharacterized protein</fullName>
    </submittedName>
</protein>
<dbReference type="Proteomes" id="UP000016660">
    <property type="component" value="Unassembled WGS sequence"/>
</dbReference>
<gene>
    <name evidence="1" type="ORF">HMPREF0653_01182</name>
</gene>
<sequence>FLIVQRYNGSLSALKGQVLRMESRISTAGFFFFKAVLQSSISVRSYSSLPTLQGRAAVESIGTTRIRHTQALWTQKRMIETIVRTNDCLDNLII</sequence>
<evidence type="ECO:0000313" key="2">
    <source>
        <dbReference type="Proteomes" id="UP000016660"/>
    </source>
</evidence>
<feature type="non-terminal residue" evidence="1">
    <location>
        <position position="1"/>
    </location>
</feature>
<evidence type="ECO:0000313" key="1">
    <source>
        <dbReference type="EMBL" id="ERJ77317.1"/>
    </source>
</evidence>
<organism evidence="1 2">
    <name type="scientific">Prevotella disiens JCM 6334 = ATCC 29426</name>
    <dbReference type="NCBI Taxonomy" id="1235811"/>
    <lineage>
        <taxon>Bacteria</taxon>
        <taxon>Pseudomonadati</taxon>
        <taxon>Bacteroidota</taxon>
        <taxon>Bacteroidia</taxon>
        <taxon>Bacteroidales</taxon>
        <taxon>Prevotellaceae</taxon>
        <taxon>Prevotella</taxon>
    </lineage>
</organism>
<reference evidence="1 2" key="1">
    <citation type="submission" date="2013-06" db="EMBL/GenBank/DDBJ databases">
        <authorList>
            <person name="Weinstock G."/>
            <person name="Sodergren E."/>
            <person name="Lobos E.A."/>
            <person name="Fulton L."/>
            <person name="Fulton R."/>
            <person name="Courtney L."/>
            <person name="Fronick C."/>
            <person name="O'Laughlin M."/>
            <person name="Godfrey J."/>
            <person name="Wilson R.M."/>
            <person name="Miner T."/>
            <person name="Farmer C."/>
            <person name="Delehaunty K."/>
            <person name="Cordes M."/>
            <person name="Minx P."/>
            <person name="Tomlinson C."/>
            <person name="Chen J."/>
            <person name="Wollam A."/>
            <person name="Pepin K.H."/>
            <person name="Bhonagiri V."/>
            <person name="Zhang X."/>
            <person name="Warren W."/>
            <person name="Mitreva M."/>
            <person name="Mardis E.R."/>
            <person name="Wilson R.K."/>
        </authorList>
    </citation>
    <scope>NUCLEOTIDE SEQUENCE [LARGE SCALE GENOMIC DNA]</scope>
    <source>
        <strain evidence="1 2">ATCC 29426</strain>
    </source>
</reference>
<comment type="caution">
    <text evidence="1">The sequence shown here is derived from an EMBL/GenBank/DDBJ whole genome shotgun (WGS) entry which is preliminary data.</text>
</comment>
<dbReference type="EMBL" id="AWUY01000084">
    <property type="protein sequence ID" value="ERJ77317.1"/>
    <property type="molecule type" value="Genomic_DNA"/>
</dbReference>
<keyword evidence="2" id="KW-1185">Reference proteome</keyword>
<proteinExistence type="predicted"/>
<accession>A0ABN0NSV2</accession>
<name>A0ABN0NSV2_9BACT</name>